<keyword evidence="6" id="KW-0464">Manganese</keyword>
<keyword evidence="4" id="KW-0378">Hydrolase</keyword>
<organism evidence="8 9">
    <name type="scientific">Plebeiibacterium sediminum</name>
    <dbReference type="NCBI Taxonomy" id="2992112"/>
    <lineage>
        <taxon>Bacteria</taxon>
        <taxon>Pseudomonadati</taxon>
        <taxon>Bacteroidota</taxon>
        <taxon>Bacteroidia</taxon>
        <taxon>Marinilabiliales</taxon>
        <taxon>Marinilabiliaceae</taxon>
        <taxon>Plebeiibacterium</taxon>
    </lineage>
</organism>
<comment type="caution">
    <text evidence="8">The sequence shown here is derived from an EMBL/GenBank/DDBJ whole genome shotgun (WGS) entry which is preliminary data.</text>
</comment>
<evidence type="ECO:0000313" key="9">
    <source>
        <dbReference type="Proteomes" id="UP001209229"/>
    </source>
</evidence>
<accession>A0AAE3M100</accession>
<evidence type="ECO:0000256" key="1">
    <source>
        <dbReference type="ARBA" id="ARBA00022475"/>
    </source>
</evidence>
<keyword evidence="5" id="KW-0472">Membrane</keyword>
<dbReference type="InterPro" id="IPR004843">
    <property type="entry name" value="Calcineurin-like_PHP"/>
</dbReference>
<dbReference type="GO" id="GO:0016020">
    <property type="term" value="C:membrane"/>
    <property type="evidence" value="ECO:0007669"/>
    <property type="project" value="GOC"/>
</dbReference>
<dbReference type="InterPro" id="IPR043461">
    <property type="entry name" value="LpxH-like"/>
</dbReference>
<feature type="domain" description="Calcineurin-like phosphoesterase" evidence="7">
    <location>
        <begin position="9"/>
        <end position="215"/>
    </location>
</feature>
<evidence type="ECO:0000259" key="7">
    <source>
        <dbReference type="Pfam" id="PF00149"/>
    </source>
</evidence>
<reference evidence="8" key="1">
    <citation type="submission" date="2022-10" db="EMBL/GenBank/DDBJ databases">
        <authorList>
            <person name="Yu W.X."/>
        </authorList>
    </citation>
    <scope>NUCLEOTIDE SEQUENCE</scope>
    <source>
        <strain evidence="8">AAT</strain>
    </source>
</reference>
<gene>
    <name evidence="8" type="ORF">OM075_01300</name>
</gene>
<dbReference type="CDD" id="cd07398">
    <property type="entry name" value="MPP_YbbF-LpxH"/>
    <property type="match status" value="1"/>
</dbReference>
<evidence type="ECO:0000256" key="5">
    <source>
        <dbReference type="ARBA" id="ARBA00023136"/>
    </source>
</evidence>
<proteinExistence type="predicted"/>
<keyword evidence="9" id="KW-1185">Reference proteome</keyword>
<dbReference type="SUPFAM" id="SSF56300">
    <property type="entry name" value="Metallo-dependent phosphatases"/>
    <property type="match status" value="1"/>
</dbReference>
<dbReference type="Proteomes" id="UP001209229">
    <property type="component" value="Unassembled WGS sequence"/>
</dbReference>
<dbReference type="AlphaFoldDB" id="A0AAE3M100"/>
<dbReference type="PANTHER" id="PTHR34990">
    <property type="entry name" value="UDP-2,3-DIACYLGLUCOSAMINE HYDROLASE-RELATED"/>
    <property type="match status" value="1"/>
</dbReference>
<dbReference type="PANTHER" id="PTHR34990:SF1">
    <property type="entry name" value="UDP-2,3-DIACYLGLUCOSAMINE HYDROLASE"/>
    <property type="match status" value="1"/>
</dbReference>
<dbReference type="EMBL" id="JAPDPJ010000001">
    <property type="protein sequence ID" value="MCW3785078.1"/>
    <property type="molecule type" value="Genomic_DNA"/>
</dbReference>
<evidence type="ECO:0000256" key="3">
    <source>
        <dbReference type="ARBA" id="ARBA00022723"/>
    </source>
</evidence>
<dbReference type="RefSeq" id="WP_301188649.1">
    <property type="nucleotide sequence ID" value="NZ_JAPDPJ010000001.1"/>
</dbReference>
<dbReference type="Gene3D" id="3.60.21.10">
    <property type="match status" value="1"/>
</dbReference>
<keyword evidence="3" id="KW-0479">Metal-binding</keyword>
<dbReference type="GO" id="GO:0009245">
    <property type="term" value="P:lipid A biosynthetic process"/>
    <property type="evidence" value="ECO:0007669"/>
    <property type="project" value="TreeGrafter"/>
</dbReference>
<dbReference type="GO" id="GO:0008758">
    <property type="term" value="F:UDP-2,3-diacylglucosamine hydrolase activity"/>
    <property type="evidence" value="ECO:0007669"/>
    <property type="project" value="TreeGrafter"/>
</dbReference>
<evidence type="ECO:0000313" key="8">
    <source>
        <dbReference type="EMBL" id="MCW3785078.1"/>
    </source>
</evidence>
<keyword evidence="2" id="KW-0997">Cell inner membrane</keyword>
<evidence type="ECO:0000256" key="4">
    <source>
        <dbReference type="ARBA" id="ARBA00022801"/>
    </source>
</evidence>
<name>A0AAE3M100_9BACT</name>
<keyword evidence="1" id="KW-1003">Cell membrane</keyword>
<protein>
    <submittedName>
        <fullName evidence="8">UDP-2,3-diacylglucosamine diphosphatase</fullName>
    </submittedName>
</protein>
<dbReference type="GO" id="GO:0046872">
    <property type="term" value="F:metal ion binding"/>
    <property type="evidence" value="ECO:0007669"/>
    <property type="project" value="UniProtKB-KW"/>
</dbReference>
<evidence type="ECO:0000256" key="2">
    <source>
        <dbReference type="ARBA" id="ARBA00022519"/>
    </source>
</evidence>
<dbReference type="Pfam" id="PF00149">
    <property type="entry name" value="Metallophos"/>
    <property type="match status" value="1"/>
</dbReference>
<evidence type="ECO:0000256" key="6">
    <source>
        <dbReference type="ARBA" id="ARBA00023211"/>
    </source>
</evidence>
<sequence>MELQQSGKKIYFASDVHLGAPSIKDHKAHEKYFVDWLDYIKPTTAALYLMGDIFDFWYEYHHVVPRGFTRFLGKIAEFTDSGIPVYFFTGNHDIWVFDYLPKEIGVEVYTKPVSVELNGKKFFLAHGDGLGPYDKGYNVLKKIFTSRILQWFFSRLHPNFAVELAKRWSSHSRLKNESSEGAKYLGEDKEFLMLYAKDVLMKEHYDYFIFGHRHIDLHQPIGQNSQFIYLGDWVKIRSYGVWDGDKFELKYYKK</sequence>
<dbReference type="InterPro" id="IPR029052">
    <property type="entry name" value="Metallo-depent_PP-like"/>
</dbReference>